<name>A0ABT7SG19_9CELL</name>
<gene>
    <name evidence="3" type="ORF">QRT04_09325</name>
</gene>
<sequence length="130" mass="13425">MSAIEHAPAGTIRVEAQETRTVIVFVGEVDAALRAEASASMGAALVTGLPVVVDSSRATFVDSSGLAFVLQLHLATSEAGIPLTLHDPHRVMRDVLDMVGLGAELEDEVASPSSGDVTDVHTLPDDVPVG</sequence>
<proteinExistence type="predicted"/>
<dbReference type="EMBL" id="JAUCGQ010000001">
    <property type="protein sequence ID" value="MDM7855131.1"/>
    <property type="molecule type" value="Genomic_DNA"/>
</dbReference>
<dbReference type="PROSITE" id="PS50801">
    <property type="entry name" value="STAS"/>
    <property type="match status" value="1"/>
</dbReference>
<keyword evidence="4" id="KW-1185">Reference proteome</keyword>
<feature type="region of interest" description="Disordered" evidence="1">
    <location>
        <begin position="108"/>
        <end position="130"/>
    </location>
</feature>
<evidence type="ECO:0000256" key="1">
    <source>
        <dbReference type="SAM" id="MobiDB-lite"/>
    </source>
</evidence>
<evidence type="ECO:0000313" key="3">
    <source>
        <dbReference type="EMBL" id="MDM7855131.1"/>
    </source>
</evidence>
<dbReference type="RefSeq" id="WP_289454937.1">
    <property type="nucleotide sequence ID" value="NZ_JAUCGQ010000001.1"/>
</dbReference>
<protein>
    <submittedName>
        <fullName evidence="3">STAS domain-containing protein</fullName>
    </submittedName>
</protein>
<dbReference type="Pfam" id="PF13466">
    <property type="entry name" value="STAS_2"/>
    <property type="match status" value="1"/>
</dbReference>
<organism evidence="3 4">
    <name type="scientific">Cellulomonas alba</name>
    <dbReference type="NCBI Taxonomy" id="3053467"/>
    <lineage>
        <taxon>Bacteria</taxon>
        <taxon>Bacillati</taxon>
        <taxon>Actinomycetota</taxon>
        <taxon>Actinomycetes</taxon>
        <taxon>Micrococcales</taxon>
        <taxon>Cellulomonadaceae</taxon>
        <taxon>Cellulomonas</taxon>
    </lineage>
</organism>
<dbReference type="InterPro" id="IPR002645">
    <property type="entry name" value="STAS_dom"/>
</dbReference>
<dbReference type="SUPFAM" id="SSF52091">
    <property type="entry name" value="SpoIIaa-like"/>
    <property type="match status" value="1"/>
</dbReference>
<dbReference type="Proteomes" id="UP001529338">
    <property type="component" value="Unassembled WGS sequence"/>
</dbReference>
<dbReference type="InterPro" id="IPR058548">
    <property type="entry name" value="MlaB-like_STAS"/>
</dbReference>
<reference evidence="3 4" key="1">
    <citation type="submission" date="2023-06" db="EMBL/GenBank/DDBJ databases">
        <title>Cellulomonas sp. MW4 Whole genome sequence.</title>
        <authorList>
            <person name="Park S."/>
        </authorList>
    </citation>
    <scope>NUCLEOTIDE SEQUENCE [LARGE SCALE GENOMIC DNA]</scope>
    <source>
        <strain evidence="3 4">MW4</strain>
    </source>
</reference>
<dbReference type="Gene3D" id="3.30.750.24">
    <property type="entry name" value="STAS domain"/>
    <property type="match status" value="1"/>
</dbReference>
<accession>A0ABT7SG19</accession>
<dbReference type="InterPro" id="IPR036513">
    <property type="entry name" value="STAS_dom_sf"/>
</dbReference>
<dbReference type="CDD" id="cd07043">
    <property type="entry name" value="STAS_anti-anti-sigma_factors"/>
    <property type="match status" value="1"/>
</dbReference>
<evidence type="ECO:0000313" key="4">
    <source>
        <dbReference type="Proteomes" id="UP001529338"/>
    </source>
</evidence>
<comment type="caution">
    <text evidence="3">The sequence shown here is derived from an EMBL/GenBank/DDBJ whole genome shotgun (WGS) entry which is preliminary data.</text>
</comment>
<evidence type="ECO:0000259" key="2">
    <source>
        <dbReference type="PROSITE" id="PS50801"/>
    </source>
</evidence>
<feature type="domain" description="STAS" evidence="2">
    <location>
        <begin position="10"/>
        <end position="101"/>
    </location>
</feature>